<dbReference type="AlphaFoldDB" id="A0A392N159"/>
<gene>
    <name evidence="1" type="ORF">A2U01_0013160</name>
</gene>
<proteinExistence type="predicted"/>
<dbReference type="EMBL" id="LXQA010022180">
    <property type="protein sequence ID" value="MCH92224.1"/>
    <property type="molecule type" value="Genomic_DNA"/>
</dbReference>
<reference evidence="1 2" key="1">
    <citation type="journal article" date="2018" name="Front. Plant Sci.">
        <title>Red Clover (Trifolium pratense) and Zigzag Clover (T. medium) - A Picture of Genomic Similarities and Differences.</title>
        <authorList>
            <person name="Dluhosova J."/>
            <person name="Istvanek J."/>
            <person name="Nedelnik J."/>
            <person name="Repkova J."/>
        </authorList>
    </citation>
    <scope>NUCLEOTIDE SEQUENCE [LARGE SCALE GENOMIC DNA]</scope>
    <source>
        <strain evidence="2">cv. 10/8</strain>
        <tissue evidence="1">Leaf</tissue>
    </source>
</reference>
<dbReference type="InterPro" id="IPR032675">
    <property type="entry name" value="LRR_dom_sf"/>
</dbReference>
<name>A0A392N159_9FABA</name>
<protein>
    <submittedName>
        <fullName evidence="1">Putative disease resistance protein (TIR-NBS-LRR class)</fullName>
    </submittedName>
</protein>
<dbReference type="Gene3D" id="3.80.10.10">
    <property type="entry name" value="Ribonuclease Inhibitor"/>
    <property type="match status" value="1"/>
</dbReference>
<evidence type="ECO:0000313" key="1">
    <source>
        <dbReference type="EMBL" id="MCH92224.1"/>
    </source>
</evidence>
<organism evidence="1 2">
    <name type="scientific">Trifolium medium</name>
    <dbReference type="NCBI Taxonomy" id="97028"/>
    <lineage>
        <taxon>Eukaryota</taxon>
        <taxon>Viridiplantae</taxon>
        <taxon>Streptophyta</taxon>
        <taxon>Embryophyta</taxon>
        <taxon>Tracheophyta</taxon>
        <taxon>Spermatophyta</taxon>
        <taxon>Magnoliopsida</taxon>
        <taxon>eudicotyledons</taxon>
        <taxon>Gunneridae</taxon>
        <taxon>Pentapetalae</taxon>
        <taxon>rosids</taxon>
        <taxon>fabids</taxon>
        <taxon>Fabales</taxon>
        <taxon>Fabaceae</taxon>
        <taxon>Papilionoideae</taxon>
        <taxon>50 kb inversion clade</taxon>
        <taxon>NPAAA clade</taxon>
        <taxon>Hologalegina</taxon>
        <taxon>IRL clade</taxon>
        <taxon>Trifolieae</taxon>
        <taxon>Trifolium</taxon>
    </lineage>
</organism>
<dbReference type="Proteomes" id="UP000265520">
    <property type="component" value="Unassembled WGS sequence"/>
</dbReference>
<comment type="caution">
    <text evidence="1">The sequence shown here is derived from an EMBL/GenBank/DDBJ whole genome shotgun (WGS) entry which is preliminary data.</text>
</comment>
<evidence type="ECO:0000313" key="2">
    <source>
        <dbReference type="Proteomes" id="UP000265520"/>
    </source>
</evidence>
<keyword evidence="2" id="KW-1185">Reference proteome</keyword>
<sequence length="173" mass="20622">MERLPFLKVVQLCFLHELEYIYYEEPLLFETFFPSLERLDLWKTKKLRGWWRMNDDVNEDDHNCSQSHNLSLPPFPPRFSSLTILECPMLTRVPTFANLDKRLEFGSSNMETLEATINMISSKCWIEFPPLSKLKYLLLENIDLDMKKLPEHWVQNLTSLEHLDVMKLSDKKI</sequence>
<dbReference type="SUPFAM" id="SSF52047">
    <property type="entry name" value="RNI-like"/>
    <property type="match status" value="1"/>
</dbReference>
<accession>A0A392N159</accession>